<dbReference type="PANTHER" id="PTHR34216:SF3">
    <property type="entry name" value="POLY-BETA-1,6-N-ACETYL-D-GLUCOSAMINE N-DEACETYLASE"/>
    <property type="match status" value="1"/>
</dbReference>
<dbReference type="RefSeq" id="WP_306735541.1">
    <property type="nucleotide sequence ID" value="NZ_JANHAX010000002.1"/>
</dbReference>
<dbReference type="AlphaFoldDB" id="A0AAE3WDA8"/>
<dbReference type="PANTHER" id="PTHR34216">
    <property type="match status" value="1"/>
</dbReference>
<dbReference type="Gene3D" id="3.20.20.370">
    <property type="entry name" value="Glycoside hydrolase/deacetylase"/>
    <property type="match status" value="1"/>
</dbReference>
<evidence type="ECO:0000313" key="9">
    <source>
        <dbReference type="Proteomes" id="UP001226762"/>
    </source>
</evidence>
<comment type="subcellular location">
    <subcellularLocation>
        <location evidence="2">Secreted</location>
    </subcellularLocation>
</comment>
<feature type="domain" description="NodB homology" evidence="7">
    <location>
        <begin position="9"/>
        <end position="188"/>
    </location>
</feature>
<proteinExistence type="inferred from homology"/>
<dbReference type="GO" id="GO:0005576">
    <property type="term" value="C:extracellular region"/>
    <property type="evidence" value="ECO:0007669"/>
    <property type="project" value="UniProtKB-SubCell"/>
</dbReference>
<comment type="caution">
    <text evidence="8">The sequence shown here is derived from an EMBL/GenBank/DDBJ whole genome shotgun (WGS) entry which is preliminary data.</text>
</comment>
<dbReference type="InterPro" id="IPR002509">
    <property type="entry name" value="NODB_dom"/>
</dbReference>
<reference evidence="8" key="1">
    <citation type="submission" date="2022-07" db="EMBL/GenBank/DDBJ databases">
        <authorList>
            <person name="Otstavnykh N."/>
            <person name="Isaeva M."/>
            <person name="Bystritskaya E."/>
        </authorList>
    </citation>
    <scope>NUCLEOTIDE SEQUENCE</scope>
    <source>
        <strain evidence="8">KCTC 52189</strain>
    </source>
</reference>
<dbReference type="InterPro" id="IPR011330">
    <property type="entry name" value="Glyco_hydro/deAcase_b/a-brl"/>
</dbReference>
<evidence type="ECO:0000256" key="2">
    <source>
        <dbReference type="ARBA" id="ARBA00004613"/>
    </source>
</evidence>
<dbReference type="CDD" id="cd10918">
    <property type="entry name" value="CE4_NodB_like_5s_6s"/>
    <property type="match status" value="1"/>
</dbReference>
<evidence type="ECO:0000259" key="7">
    <source>
        <dbReference type="PROSITE" id="PS51677"/>
    </source>
</evidence>
<keyword evidence="5" id="KW-0732">Signal</keyword>
<dbReference type="Pfam" id="PF01522">
    <property type="entry name" value="Polysacc_deac_1"/>
    <property type="match status" value="1"/>
</dbReference>
<sequence>MITEAPRPDLIRLSFDDGNASDCDIALSRLLGQGMTADFFPLSGRIDHEGSLTAEQIQTLAAAGMGIGSHGVAHRDWRRLPRQELREELIRSRAELEAVCGMPVTEAAIPFGSYNGRVLRALRRAGYRVAYSSDRGRMNPGAFLRPRSSVRGDMQDKDFADLLRGELRLARRLRRGLGMTLRQVPGLR</sequence>
<gene>
    <name evidence="8" type="ORF">NO357_07150</name>
</gene>
<reference evidence="8" key="2">
    <citation type="submission" date="2023-02" db="EMBL/GenBank/DDBJ databases">
        <title>'Rhodoalgimonas zhirmunskyi' gen. nov., isolated from a red alga.</title>
        <authorList>
            <person name="Nedashkovskaya O.I."/>
            <person name="Otstavnykh N.Y."/>
            <person name="Bystritskaya E.P."/>
            <person name="Balabanova L.A."/>
            <person name="Isaeva M.P."/>
        </authorList>
    </citation>
    <scope>NUCLEOTIDE SEQUENCE</scope>
    <source>
        <strain evidence="8">KCTC 52189</strain>
    </source>
</reference>
<dbReference type="GO" id="GO:0005975">
    <property type="term" value="P:carbohydrate metabolic process"/>
    <property type="evidence" value="ECO:0007669"/>
    <property type="project" value="InterPro"/>
</dbReference>
<evidence type="ECO:0000256" key="6">
    <source>
        <dbReference type="ARBA" id="ARBA00032976"/>
    </source>
</evidence>
<evidence type="ECO:0000256" key="5">
    <source>
        <dbReference type="ARBA" id="ARBA00022729"/>
    </source>
</evidence>
<comment type="similarity">
    <text evidence="3">Belongs to the polysaccharide deacetylase family.</text>
</comment>
<protein>
    <recommendedName>
        <fullName evidence="4">Chitooligosaccharide deacetylase</fullName>
    </recommendedName>
    <alternativeName>
        <fullName evidence="6">Nodulation protein B</fullName>
    </alternativeName>
</protein>
<evidence type="ECO:0000313" key="8">
    <source>
        <dbReference type="EMBL" id="MDQ2089672.1"/>
    </source>
</evidence>
<dbReference type="PROSITE" id="PS51677">
    <property type="entry name" value="NODB"/>
    <property type="match status" value="1"/>
</dbReference>
<dbReference type="Proteomes" id="UP001226762">
    <property type="component" value="Unassembled WGS sequence"/>
</dbReference>
<evidence type="ECO:0000256" key="3">
    <source>
        <dbReference type="ARBA" id="ARBA00010973"/>
    </source>
</evidence>
<evidence type="ECO:0000256" key="1">
    <source>
        <dbReference type="ARBA" id="ARBA00003236"/>
    </source>
</evidence>
<keyword evidence="9" id="KW-1185">Reference proteome</keyword>
<evidence type="ECO:0000256" key="4">
    <source>
        <dbReference type="ARBA" id="ARBA00020071"/>
    </source>
</evidence>
<accession>A0AAE3WDA8</accession>
<dbReference type="SUPFAM" id="SSF88713">
    <property type="entry name" value="Glycoside hydrolase/deacetylase"/>
    <property type="match status" value="1"/>
</dbReference>
<dbReference type="GO" id="GO:0016810">
    <property type="term" value="F:hydrolase activity, acting on carbon-nitrogen (but not peptide) bonds"/>
    <property type="evidence" value="ECO:0007669"/>
    <property type="project" value="InterPro"/>
</dbReference>
<comment type="function">
    <text evidence="1">Is involved in generating a small heat-stable compound (Nod), an acylated oligomer of N-acetylglucosamine, that stimulates mitosis in various plant protoplasts.</text>
</comment>
<organism evidence="8 9">
    <name type="scientific">Marimonas arenosa</name>
    <dbReference type="NCBI Taxonomy" id="1795305"/>
    <lineage>
        <taxon>Bacteria</taxon>
        <taxon>Pseudomonadati</taxon>
        <taxon>Pseudomonadota</taxon>
        <taxon>Alphaproteobacteria</taxon>
        <taxon>Rhodobacterales</taxon>
        <taxon>Paracoccaceae</taxon>
        <taxon>Marimonas</taxon>
    </lineage>
</organism>
<dbReference type="InterPro" id="IPR051398">
    <property type="entry name" value="Polysacch_Deacetylase"/>
</dbReference>
<dbReference type="EMBL" id="JANHAX010000002">
    <property type="protein sequence ID" value="MDQ2089672.1"/>
    <property type="molecule type" value="Genomic_DNA"/>
</dbReference>
<name>A0AAE3WDA8_9RHOB</name>